<feature type="compositionally biased region" description="Basic and acidic residues" evidence="2">
    <location>
        <begin position="541"/>
        <end position="556"/>
    </location>
</feature>
<feature type="coiled-coil region" evidence="1">
    <location>
        <begin position="842"/>
        <end position="907"/>
    </location>
</feature>
<keyword evidence="1" id="KW-0175">Coiled coil</keyword>
<evidence type="ECO:0000313" key="4">
    <source>
        <dbReference type="Proteomes" id="UP000078540"/>
    </source>
</evidence>
<feature type="compositionally biased region" description="Basic and acidic residues" evidence="2">
    <location>
        <begin position="453"/>
        <end position="465"/>
    </location>
</feature>
<protein>
    <submittedName>
        <fullName evidence="3">Uncharacterized protein</fullName>
    </submittedName>
</protein>
<name>A0A195B8B4_9HYME</name>
<dbReference type="EMBL" id="KQ976556">
    <property type="protein sequence ID" value="KYM80773.1"/>
    <property type="molecule type" value="Genomic_DNA"/>
</dbReference>
<dbReference type="STRING" id="520822.A0A195B8B4"/>
<feature type="compositionally biased region" description="Low complexity" evidence="2">
    <location>
        <begin position="40"/>
        <end position="49"/>
    </location>
</feature>
<sequence>MDDFPSALRGSNYQMQHKIVNVILFTSAICSTTKVVTSTGASVTSATSTKSKHVGPTHNISNNQEQSRGIQTTLRIPSPQDINLRLSPHYGNVKASVIQRVPYTRTNHGPGSHAYGSVPKQPLSYVAPSIHQTESHRSNSLTPYFGMLNNPDAYKATRSIEKPLDASKSIVSQSHQKLQGIYSPNYNAFYQEKPIELSSFSDFEYSPLANIGKLIPQGISSPTVQAPVYKMSYSLPKITDYAHVYASSIPTASSITPSSDKITQSPRQKDEATVDMNGKKISVPIIQLQSNLDLSEGLPTFESQPFLLSSNYPIESDVGFKFAAGPKLNLALQSSNISPFSSPLSSFQGQVIPIQTTNGSPQFPQYKGASIEAYPVTNNVPKVQGNYESLYNQPQLHFDKERNDNVQTVNVRQNTAHPSVGTQGILNDAEIINTKNPEPHTPQPDDDDDETRDDERYQNSDKEYDGSSEEDDVERQSGKHFKASPMESDFKPSTSYPFKEYDEKFGKHRTYSDDDDFEDKPFSSYKNYSSDDDEEEEDSPSENREYIESSKPSHDSFEEEDEEEEDEEESRKQEKRKETNEDSSEVQSPRQSKYYQKDFEQEFEESYKEELPKEEYVHVKEVPEIDSYIDSSSSKRQQRNKSRVKQEQSKELKSQESRNSRKNRKVPKTDYRDSTAYGSDISTKTSPKIVLLSAIATVVELKSESKKNKRGVAFFGSPDFFGFMPAFAPSWAPNFATSAWNPPTSPDVALTQVEVQATHDVALQALKDPAPGTPSIAYPPEVLKAIQQAKEANNNVAVAQHKVAEAKQAALIQQKIALAKEAAAREAAARSHEISQHAETEAKASARQLVALQQRLATLKDTVAAAQRVAAAREAAAAAAIQRNAANTAAELRKQDVDKQINQSEQEAKEKDIIAAKENAIAAAVQHASLQKPAHHPWG</sequence>
<evidence type="ECO:0000313" key="3">
    <source>
        <dbReference type="EMBL" id="KYM80773.1"/>
    </source>
</evidence>
<evidence type="ECO:0000256" key="2">
    <source>
        <dbReference type="SAM" id="MobiDB-lite"/>
    </source>
</evidence>
<dbReference type="AlphaFoldDB" id="A0A195B8B4"/>
<feature type="compositionally biased region" description="Basic and acidic residues" evidence="2">
    <location>
        <begin position="644"/>
        <end position="659"/>
    </location>
</feature>
<feature type="region of interest" description="Disordered" evidence="2">
    <location>
        <begin position="40"/>
        <end position="69"/>
    </location>
</feature>
<feature type="compositionally biased region" description="Basic and acidic residues" evidence="2">
    <location>
        <begin position="595"/>
        <end position="623"/>
    </location>
</feature>
<reference evidence="3 4" key="1">
    <citation type="submission" date="2015-09" db="EMBL/GenBank/DDBJ databases">
        <title>Atta colombica WGS genome.</title>
        <authorList>
            <person name="Nygaard S."/>
            <person name="Hu H."/>
            <person name="Boomsma J."/>
            <person name="Zhang G."/>
        </authorList>
    </citation>
    <scope>NUCLEOTIDE SEQUENCE [LARGE SCALE GENOMIC DNA]</scope>
    <source>
        <strain evidence="3">Treedump-2</strain>
        <tissue evidence="3">Whole body</tissue>
    </source>
</reference>
<feature type="compositionally biased region" description="Acidic residues" evidence="2">
    <location>
        <begin position="530"/>
        <end position="540"/>
    </location>
</feature>
<feature type="compositionally biased region" description="Basic and acidic residues" evidence="2">
    <location>
        <begin position="569"/>
        <end position="580"/>
    </location>
</feature>
<accession>A0A195B8B4</accession>
<feature type="coiled-coil region" evidence="1">
    <location>
        <begin position="782"/>
        <end position="809"/>
    </location>
</feature>
<dbReference type="Proteomes" id="UP000078540">
    <property type="component" value="Unassembled WGS sequence"/>
</dbReference>
<gene>
    <name evidence="3" type="ORF">ALC53_08774</name>
</gene>
<proteinExistence type="predicted"/>
<evidence type="ECO:0000256" key="1">
    <source>
        <dbReference type="SAM" id="Coils"/>
    </source>
</evidence>
<feature type="region of interest" description="Disordered" evidence="2">
    <location>
        <begin position="433"/>
        <end position="680"/>
    </location>
</feature>
<keyword evidence="4" id="KW-1185">Reference proteome</keyword>
<feature type="compositionally biased region" description="Polar residues" evidence="2">
    <location>
        <begin position="58"/>
        <end position="69"/>
    </location>
</feature>
<feature type="compositionally biased region" description="Acidic residues" evidence="2">
    <location>
        <begin position="557"/>
        <end position="568"/>
    </location>
</feature>
<organism evidence="3 4">
    <name type="scientific">Atta colombica</name>
    <dbReference type="NCBI Taxonomy" id="520822"/>
    <lineage>
        <taxon>Eukaryota</taxon>
        <taxon>Metazoa</taxon>
        <taxon>Ecdysozoa</taxon>
        <taxon>Arthropoda</taxon>
        <taxon>Hexapoda</taxon>
        <taxon>Insecta</taxon>
        <taxon>Pterygota</taxon>
        <taxon>Neoptera</taxon>
        <taxon>Endopterygota</taxon>
        <taxon>Hymenoptera</taxon>
        <taxon>Apocrita</taxon>
        <taxon>Aculeata</taxon>
        <taxon>Formicoidea</taxon>
        <taxon>Formicidae</taxon>
        <taxon>Myrmicinae</taxon>
        <taxon>Atta</taxon>
    </lineage>
</organism>
<feature type="compositionally biased region" description="Polar residues" evidence="2">
    <location>
        <begin position="585"/>
        <end position="594"/>
    </location>
</feature>